<evidence type="ECO:0000256" key="1">
    <source>
        <dbReference type="SAM" id="Phobius"/>
    </source>
</evidence>
<dbReference type="AlphaFoldDB" id="A0AAD6M127"/>
<reference evidence="2" key="1">
    <citation type="journal article" date="2023" name="Mol. Ecol. Resour.">
        <title>Chromosome-level genome assembly of a triploid poplar Populus alba 'Berolinensis'.</title>
        <authorList>
            <person name="Chen S."/>
            <person name="Yu Y."/>
            <person name="Wang X."/>
            <person name="Wang S."/>
            <person name="Zhang T."/>
            <person name="Zhou Y."/>
            <person name="He R."/>
            <person name="Meng N."/>
            <person name="Wang Y."/>
            <person name="Liu W."/>
            <person name="Liu Z."/>
            <person name="Liu J."/>
            <person name="Guo Q."/>
            <person name="Huang H."/>
            <person name="Sederoff R.R."/>
            <person name="Wang G."/>
            <person name="Qu G."/>
            <person name="Chen S."/>
        </authorList>
    </citation>
    <scope>NUCLEOTIDE SEQUENCE</scope>
    <source>
        <strain evidence="2">SC-2020</strain>
    </source>
</reference>
<dbReference type="Proteomes" id="UP001164929">
    <property type="component" value="Chromosome 12"/>
</dbReference>
<sequence length="262" mass="27974">MDGYIPHPPAQDLATAGYSSAAKGGLAGVLVMLLLAIVFYVFFKCRNCSMKFEVDVEMPERSIHQGRPSAAFASSSFFRSTSAAGGVTSGVVLDGCVGCRRPSTALASSSFFRSTSAAGGVTSGVVLDGCVGCRDSLSLSEFSLFVFFFFFFLAPGSWIVSLLTAMPWFGGFIGNWFIGCVLREVRIARGDGLRWWSVGFSALSVGSVPTPSPLRVDEGGFSRRYPTRDAQIVSLLSAMPWFGGYVGNWFNGYVGVGRAMAE</sequence>
<gene>
    <name evidence="2" type="ORF">NC653_028841</name>
</gene>
<evidence type="ECO:0000313" key="2">
    <source>
        <dbReference type="EMBL" id="KAJ6976797.1"/>
    </source>
</evidence>
<keyword evidence="1" id="KW-0812">Transmembrane</keyword>
<evidence type="ECO:0000313" key="3">
    <source>
        <dbReference type="Proteomes" id="UP001164929"/>
    </source>
</evidence>
<protein>
    <submittedName>
        <fullName evidence="2">Uncharacterized protein</fullName>
    </submittedName>
</protein>
<keyword evidence="1" id="KW-1133">Transmembrane helix</keyword>
<name>A0AAD6M127_9ROSI</name>
<organism evidence="2 3">
    <name type="scientific">Populus alba x Populus x berolinensis</name>
    <dbReference type="NCBI Taxonomy" id="444605"/>
    <lineage>
        <taxon>Eukaryota</taxon>
        <taxon>Viridiplantae</taxon>
        <taxon>Streptophyta</taxon>
        <taxon>Embryophyta</taxon>
        <taxon>Tracheophyta</taxon>
        <taxon>Spermatophyta</taxon>
        <taxon>Magnoliopsida</taxon>
        <taxon>eudicotyledons</taxon>
        <taxon>Gunneridae</taxon>
        <taxon>Pentapetalae</taxon>
        <taxon>rosids</taxon>
        <taxon>fabids</taxon>
        <taxon>Malpighiales</taxon>
        <taxon>Salicaceae</taxon>
        <taxon>Saliceae</taxon>
        <taxon>Populus</taxon>
    </lineage>
</organism>
<accession>A0AAD6M127</accession>
<keyword evidence="3" id="KW-1185">Reference proteome</keyword>
<feature type="transmembrane region" description="Helical" evidence="1">
    <location>
        <begin position="20"/>
        <end position="43"/>
    </location>
</feature>
<proteinExistence type="predicted"/>
<feature type="transmembrane region" description="Helical" evidence="1">
    <location>
        <begin position="142"/>
        <end position="160"/>
    </location>
</feature>
<dbReference type="EMBL" id="JAQIZT010000012">
    <property type="protein sequence ID" value="KAJ6976797.1"/>
    <property type="molecule type" value="Genomic_DNA"/>
</dbReference>
<comment type="caution">
    <text evidence="2">The sequence shown here is derived from an EMBL/GenBank/DDBJ whole genome shotgun (WGS) entry which is preliminary data.</text>
</comment>
<keyword evidence="1" id="KW-0472">Membrane</keyword>